<gene>
    <name evidence="1" type="ORF">JAAARDRAFT_78014</name>
</gene>
<evidence type="ECO:0000313" key="2">
    <source>
        <dbReference type="Proteomes" id="UP000027265"/>
    </source>
</evidence>
<accession>A0A067PWT1</accession>
<proteinExistence type="predicted"/>
<evidence type="ECO:0000313" key="1">
    <source>
        <dbReference type="EMBL" id="KDQ59174.1"/>
    </source>
</evidence>
<name>A0A067PWT1_9AGAM</name>
<protein>
    <submittedName>
        <fullName evidence="1">Uncharacterized protein</fullName>
    </submittedName>
</protein>
<organism evidence="1 2">
    <name type="scientific">Jaapia argillacea MUCL 33604</name>
    <dbReference type="NCBI Taxonomy" id="933084"/>
    <lineage>
        <taxon>Eukaryota</taxon>
        <taxon>Fungi</taxon>
        <taxon>Dikarya</taxon>
        <taxon>Basidiomycota</taxon>
        <taxon>Agaricomycotina</taxon>
        <taxon>Agaricomycetes</taxon>
        <taxon>Agaricomycetidae</taxon>
        <taxon>Jaapiales</taxon>
        <taxon>Jaapiaceae</taxon>
        <taxon>Jaapia</taxon>
    </lineage>
</organism>
<sequence length="564" mass="62108">MTATAGTLSEYDMILSISEQAINDQFLVLFNTPNPTDPDDDGDDIPNLIPNVMKLGYLTRNKQGKIVPSKVGVTAEIDSPTVELTKVGDGGVDYRSLRLTIHMTSGTLTYWDVSGEEPELDNLPVDGWTVSWVAQIGSRDIQDIEEEAMHPNAKQAIQDALKEVAHEDYLVSSLFCLFESTRVANSFKLTDENGIDVQSDTQAGAFLNSLIITYKNIDKTQYPYVLGYGVTQKIPHPVTGTPAFRPSKFIFSTTPSKEDDGSQASLNFCMINANDHNLSDPLLDPQQNPSAGVFSPPYVYQTRAKNLKCDGVFAASDALFFRQWLEPTIVTPFDIGPQMANKNDCKLQSPTITGGTGSNSASRSSSWMGDWVEKGSWWQGYHDHRFSGNSSVNIKYRSVLQDQPSGDIPAGRKRNLTIDVTGVVYNKLELRQPTIFGHLDEGYVDATTNWDFQLVVTSAETGKWSVTRQTWNVPGTTTQGKHLTAWAWLDFVMDLFNGNITGLLDTLLSQLGDLPPANFDGVDSQLSSISTAIVMPAGDVYTYLGLDCDDSGNLFSHIKYKTIL</sequence>
<reference evidence="2" key="1">
    <citation type="journal article" date="2014" name="Proc. Natl. Acad. Sci. U.S.A.">
        <title>Extensive sampling of basidiomycete genomes demonstrates inadequacy of the white-rot/brown-rot paradigm for wood decay fungi.</title>
        <authorList>
            <person name="Riley R."/>
            <person name="Salamov A.A."/>
            <person name="Brown D.W."/>
            <person name="Nagy L.G."/>
            <person name="Floudas D."/>
            <person name="Held B.W."/>
            <person name="Levasseur A."/>
            <person name="Lombard V."/>
            <person name="Morin E."/>
            <person name="Otillar R."/>
            <person name="Lindquist E.A."/>
            <person name="Sun H."/>
            <person name="LaButti K.M."/>
            <person name="Schmutz J."/>
            <person name="Jabbour D."/>
            <person name="Luo H."/>
            <person name="Baker S.E."/>
            <person name="Pisabarro A.G."/>
            <person name="Walton J.D."/>
            <person name="Blanchette R.A."/>
            <person name="Henrissat B."/>
            <person name="Martin F."/>
            <person name="Cullen D."/>
            <person name="Hibbett D.S."/>
            <person name="Grigoriev I.V."/>
        </authorList>
    </citation>
    <scope>NUCLEOTIDE SEQUENCE [LARGE SCALE GENOMIC DNA]</scope>
    <source>
        <strain evidence="2">MUCL 33604</strain>
    </source>
</reference>
<dbReference type="EMBL" id="KL197716">
    <property type="protein sequence ID" value="KDQ59174.1"/>
    <property type="molecule type" value="Genomic_DNA"/>
</dbReference>
<dbReference type="OrthoDB" id="3213330at2759"/>
<keyword evidence="2" id="KW-1185">Reference proteome</keyword>
<dbReference type="AlphaFoldDB" id="A0A067PWT1"/>
<dbReference type="InParanoid" id="A0A067PWT1"/>
<dbReference type="HOGENOM" id="CLU_025798_0_0_1"/>
<dbReference type="Proteomes" id="UP000027265">
    <property type="component" value="Unassembled WGS sequence"/>
</dbReference>